<dbReference type="AlphaFoldDB" id="A0ABD5NZC7"/>
<keyword evidence="2" id="KW-0378">Hydrolase</keyword>
<dbReference type="Pfam" id="PF04307">
    <property type="entry name" value="YdjM"/>
    <property type="match status" value="1"/>
</dbReference>
<dbReference type="GO" id="GO:0016787">
    <property type="term" value="F:hydrolase activity"/>
    <property type="evidence" value="ECO:0007669"/>
    <property type="project" value="UniProtKB-KW"/>
</dbReference>
<gene>
    <name evidence="2" type="ORF">ACFOZ7_08740</name>
</gene>
<sequence>MWPWEHLAFGYVLYSLHANAIRRERPSGRETIVVAVASQLPDLVDKPLAWAVGFVETGYALGHSIFIAPIVCLAAAALATRRGEQSLGGAFTVGYLSHVAGDVLNPFFLGRGLEVRVLLWPIASPPADAHGGFLEHVLVYLARHVAYLTAEGLTPYLAFQLGLAVAVALLWLYDGAPVASDLWRWLARRAR</sequence>
<keyword evidence="1" id="KW-0472">Membrane</keyword>
<evidence type="ECO:0000313" key="2">
    <source>
        <dbReference type="EMBL" id="MFC4247083.1"/>
    </source>
</evidence>
<evidence type="ECO:0000313" key="3">
    <source>
        <dbReference type="Proteomes" id="UP001595821"/>
    </source>
</evidence>
<feature type="transmembrane region" description="Helical" evidence="1">
    <location>
        <begin position="153"/>
        <end position="173"/>
    </location>
</feature>
<keyword evidence="1" id="KW-0812">Transmembrane</keyword>
<evidence type="ECO:0000256" key="1">
    <source>
        <dbReference type="SAM" id="Phobius"/>
    </source>
</evidence>
<name>A0ABD5NZC7_9EURY</name>
<dbReference type="Proteomes" id="UP001595821">
    <property type="component" value="Unassembled WGS sequence"/>
</dbReference>
<dbReference type="EMBL" id="JBHSDJ010000029">
    <property type="protein sequence ID" value="MFC4247083.1"/>
    <property type="molecule type" value="Genomic_DNA"/>
</dbReference>
<feature type="transmembrane region" description="Helical" evidence="1">
    <location>
        <begin position="60"/>
        <end position="79"/>
    </location>
</feature>
<proteinExistence type="predicted"/>
<dbReference type="GeneID" id="71853722"/>
<comment type="caution">
    <text evidence="2">The sequence shown here is derived from an EMBL/GenBank/DDBJ whole genome shotgun (WGS) entry which is preliminary data.</text>
</comment>
<reference evidence="2 3" key="1">
    <citation type="journal article" date="2014" name="Int. J. Syst. Evol. Microbiol.">
        <title>Complete genome sequence of Corynebacterium casei LMG S-19264T (=DSM 44701T), isolated from a smear-ripened cheese.</title>
        <authorList>
            <consortium name="US DOE Joint Genome Institute (JGI-PGF)"/>
            <person name="Walter F."/>
            <person name="Albersmeier A."/>
            <person name="Kalinowski J."/>
            <person name="Ruckert C."/>
        </authorList>
    </citation>
    <scope>NUCLEOTIDE SEQUENCE [LARGE SCALE GENOMIC DNA]</scope>
    <source>
        <strain evidence="2 3">IBRC-M 10912</strain>
    </source>
</reference>
<dbReference type="RefSeq" id="WP_246974229.1">
    <property type="nucleotide sequence ID" value="NZ_CP095397.1"/>
</dbReference>
<organism evidence="2 3">
    <name type="scientific">Natribaculum luteum</name>
    <dbReference type="NCBI Taxonomy" id="1586232"/>
    <lineage>
        <taxon>Archaea</taxon>
        <taxon>Methanobacteriati</taxon>
        <taxon>Methanobacteriota</taxon>
        <taxon>Stenosarchaea group</taxon>
        <taxon>Halobacteria</taxon>
        <taxon>Halobacteriales</taxon>
        <taxon>Natrialbaceae</taxon>
        <taxon>Natribaculum</taxon>
    </lineage>
</organism>
<protein>
    <submittedName>
        <fullName evidence="2">Metal-dependent hydrolase</fullName>
    </submittedName>
</protein>
<accession>A0ABD5NZC7</accession>
<keyword evidence="1" id="KW-1133">Transmembrane helix</keyword>
<dbReference type="InterPro" id="IPR007404">
    <property type="entry name" value="YdjM-like"/>
</dbReference>